<evidence type="ECO:0000259" key="9">
    <source>
        <dbReference type="Pfam" id="PF00501"/>
    </source>
</evidence>
<evidence type="ECO:0000256" key="4">
    <source>
        <dbReference type="ARBA" id="ARBA00022598"/>
    </source>
</evidence>
<dbReference type="OrthoDB" id="9803968at2"/>
<dbReference type="CDD" id="cd05936">
    <property type="entry name" value="FC-FACS_FadD_like"/>
    <property type="match status" value="1"/>
</dbReference>
<dbReference type="InterPro" id="IPR020845">
    <property type="entry name" value="AMP-binding_CS"/>
</dbReference>
<dbReference type="GO" id="GO:0016020">
    <property type="term" value="C:membrane"/>
    <property type="evidence" value="ECO:0007669"/>
    <property type="project" value="UniProtKB-SubCell"/>
</dbReference>
<dbReference type="SUPFAM" id="SSF56801">
    <property type="entry name" value="Acetyl-CoA synthetase-like"/>
    <property type="match status" value="1"/>
</dbReference>
<dbReference type="Pfam" id="PF13193">
    <property type="entry name" value="AMP-binding_C"/>
    <property type="match status" value="1"/>
</dbReference>
<feature type="domain" description="AMP-dependent synthetase/ligase" evidence="9">
    <location>
        <begin position="23"/>
        <end position="396"/>
    </location>
</feature>
<dbReference type="InterPro" id="IPR050237">
    <property type="entry name" value="ATP-dep_AMP-bd_enzyme"/>
</dbReference>
<proteinExistence type="inferred from homology"/>
<sequence>MLSNTAVEKIELNGINCIADLIQQTCEKFADKPAYTCLGKTLTFKEIDRLSGAFASYLQNHTDLKPGDKIAIQLPSITQFPIAAYGATRAGLVLVNTNPLYTPREMLHQFNNSEATALVILSDLLPVAEKVLPDTNIKTVITTHAADLLSPQEQGSVHLNTISLLDAIALGENSAYQPVTCNLDDLAVLQYTGGTTGLSKGAMLSHSNVLSNTFQTKGRLACLITEGEEILVSPLPLYHIYAFNITLLLYFSTGAHSVLIPNPRDMVGFINSIKTIKFTAISGLNTLFVGLCSLPEFRELDFSQLRITTSGGTALTSSTAKLWKEVTGCDICEGYGLSETAPVVTFNLPGQTLIGSIGSAVPGTEIKLLDESDKEVVPGVAGELAVRGPQVMQGYWRSDNATAEVMTTDGYFKTGDIAERLDNGYYKIVDRKKDMIIVSGFNVYPNEVEEILSNHAGIQEAAVIGVPLEKTGEAVKAFIVKSQQNQDLAEEDVISHCKTFLTAYKVPKQIVFIDELPKTAVGKILRRELRTV</sequence>
<dbReference type="RefSeq" id="WP_075496991.1">
    <property type="nucleotide sequence ID" value="NZ_CAWRBC010000096.1"/>
</dbReference>
<comment type="subcellular location">
    <subcellularLocation>
        <location evidence="1">Membrane</location>
        <topology evidence="1">Peripheral membrane protein</topology>
    </subcellularLocation>
</comment>
<evidence type="ECO:0000256" key="3">
    <source>
        <dbReference type="ARBA" id="ARBA00006432"/>
    </source>
</evidence>
<dbReference type="EC" id="6.2.1.3" evidence="6"/>
<dbReference type="Gene3D" id="3.40.50.12780">
    <property type="entry name" value="N-terminal domain of ligase-like"/>
    <property type="match status" value="1"/>
</dbReference>
<evidence type="ECO:0000313" key="12">
    <source>
        <dbReference type="Proteomes" id="UP000183794"/>
    </source>
</evidence>
<dbReference type="PANTHER" id="PTHR43767">
    <property type="entry name" value="LONG-CHAIN-FATTY-ACID--COA LIGASE"/>
    <property type="match status" value="1"/>
</dbReference>
<evidence type="ECO:0000256" key="8">
    <source>
        <dbReference type="ARBA" id="ARBA00042773"/>
    </source>
</evidence>
<dbReference type="InterPro" id="IPR042099">
    <property type="entry name" value="ANL_N_sf"/>
</dbReference>
<evidence type="ECO:0000256" key="7">
    <source>
        <dbReference type="ARBA" id="ARBA00039545"/>
    </source>
</evidence>
<keyword evidence="4" id="KW-0436">Ligase</keyword>
<name>A0A1L0AP91_9GAMM</name>
<dbReference type="AlphaFoldDB" id="A0A1L0AP91"/>
<evidence type="ECO:0000259" key="10">
    <source>
        <dbReference type="Pfam" id="PF13193"/>
    </source>
</evidence>
<evidence type="ECO:0000256" key="2">
    <source>
        <dbReference type="ARBA" id="ARBA00005005"/>
    </source>
</evidence>
<dbReference type="EMBL" id="FPLD01000036">
    <property type="protein sequence ID" value="SGY89585.1"/>
    <property type="molecule type" value="Genomic_DNA"/>
</dbReference>
<organism evidence="11 12">
    <name type="scientific">Moritella viscosa</name>
    <dbReference type="NCBI Taxonomy" id="80854"/>
    <lineage>
        <taxon>Bacteria</taxon>
        <taxon>Pseudomonadati</taxon>
        <taxon>Pseudomonadota</taxon>
        <taxon>Gammaproteobacteria</taxon>
        <taxon>Alteromonadales</taxon>
        <taxon>Moritellaceae</taxon>
        <taxon>Moritella</taxon>
    </lineage>
</organism>
<dbReference type="InterPro" id="IPR025110">
    <property type="entry name" value="AMP-bd_C"/>
</dbReference>
<feature type="domain" description="AMP-binding enzyme C-terminal" evidence="10">
    <location>
        <begin position="447"/>
        <end position="523"/>
    </location>
</feature>
<dbReference type="Pfam" id="PF00501">
    <property type="entry name" value="AMP-binding"/>
    <property type="match status" value="1"/>
</dbReference>
<evidence type="ECO:0000313" key="11">
    <source>
        <dbReference type="EMBL" id="SGY89585.1"/>
    </source>
</evidence>
<comment type="pathway">
    <text evidence="2">Lipid metabolism; fatty acid beta-oxidation.</text>
</comment>
<dbReference type="PANTHER" id="PTHR43767:SF8">
    <property type="entry name" value="LONG-CHAIN-FATTY-ACID--COA LIGASE"/>
    <property type="match status" value="1"/>
</dbReference>
<evidence type="ECO:0000256" key="6">
    <source>
        <dbReference type="ARBA" id="ARBA00026121"/>
    </source>
</evidence>
<keyword evidence="5" id="KW-0472">Membrane</keyword>
<evidence type="ECO:0000256" key="5">
    <source>
        <dbReference type="ARBA" id="ARBA00023136"/>
    </source>
</evidence>
<dbReference type="FunFam" id="3.30.300.30:FF:000008">
    <property type="entry name" value="2,3-dihydroxybenzoate-AMP ligase"/>
    <property type="match status" value="1"/>
</dbReference>
<accession>A0A1L0AP91</accession>
<dbReference type="InterPro" id="IPR045851">
    <property type="entry name" value="AMP-bd_C_sf"/>
</dbReference>
<comment type="similarity">
    <text evidence="3">Belongs to the ATP-dependent AMP-binding enzyme family.</text>
</comment>
<dbReference type="Proteomes" id="UP000183794">
    <property type="component" value="Unassembled WGS sequence"/>
</dbReference>
<evidence type="ECO:0000256" key="1">
    <source>
        <dbReference type="ARBA" id="ARBA00004170"/>
    </source>
</evidence>
<protein>
    <recommendedName>
        <fullName evidence="7">Long-chain-fatty-acid--CoA ligase</fullName>
        <ecNumber evidence="6">6.2.1.3</ecNumber>
    </recommendedName>
    <alternativeName>
        <fullName evidence="8">Long-chain acyl-CoA synthetase</fullName>
    </alternativeName>
</protein>
<dbReference type="GO" id="GO:0004467">
    <property type="term" value="F:long-chain fatty acid-CoA ligase activity"/>
    <property type="evidence" value="ECO:0007669"/>
    <property type="project" value="UniProtKB-EC"/>
</dbReference>
<gene>
    <name evidence="11" type="ORF">NVI5450_1012</name>
</gene>
<dbReference type="Gene3D" id="3.30.300.30">
    <property type="match status" value="1"/>
</dbReference>
<reference evidence="11 12" key="1">
    <citation type="submission" date="2016-11" db="EMBL/GenBank/DDBJ databases">
        <authorList>
            <person name="Jaros S."/>
            <person name="Januszkiewicz K."/>
            <person name="Wedrychowicz H."/>
        </authorList>
    </citation>
    <scope>NUCLEOTIDE SEQUENCE [LARGE SCALE GENOMIC DNA]</scope>
    <source>
        <strain evidence="11">NVI 5450</strain>
    </source>
</reference>
<dbReference type="InterPro" id="IPR000873">
    <property type="entry name" value="AMP-dep_synth/lig_dom"/>
</dbReference>
<dbReference type="PROSITE" id="PS00455">
    <property type="entry name" value="AMP_BINDING"/>
    <property type="match status" value="1"/>
</dbReference>